<keyword evidence="1" id="KW-0812">Transmembrane</keyword>
<dbReference type="InterPro" id="IPR025164">
    <property type="entry name" value="Toastrack_DUF4097"/>
</dbReference>
<evidence type="ECO:0000313" key="3">
    <source>
        <dbReference type="EMBL" id="QWU17512.1"/>
    </source>
</evidence>
<dbReference type="Proteomes" id="UP000198809">
    <property type="component" value="Unassembled WGS sequence"/>
</dbReference>
<keyword evidence="6" id="KW-1185">Reference proteome</keyword>
<reference evidence="4 5" key="1">
    <citation type="submission" date="2016-10" db="EMBL/GenBank/DDBJ databases">
        <authorList>
            <person name="de Groot N.N."/>
        </authorList>
    </citation>
    <scope>NUCLEOTIDE SEQUENCE [LARGE SCALE GENOMIC DNA]</scope>
    <source>
        <strain evidence="4 5">CGMCC 1.10238</strain>
    </source>
</reference>
<keyword evidence="1" id="KW-0472">Membrane</keyword>
<evidence type="ECO:0000313" key="4">
    <source>
        <dbReference type="EMBL" id="SEN97805.1"/>
    </source>
</evidence>
<feature type="transmembrane region" description="Helical" evidence="1">
    <location>
        <begin position="7"/>
        <end position="28"/>
    </location>
</feature>
<feature type="domain" description="DUF4097" evidence="2">
    <location>
        <begin position="160"/>
        <end position="358"/>
    </location>
</feature>
<dbReference type="EMBL" id="FODH01000004">
    <property type="protein sequence ID" value="SEN97805.1"/>
    <property type="molecule type" value="Genomic_DNA"/>
</dbReference>
<accession>A0A1H8KY49</accession>
<evidence type="ECO:0000313" key="5">
    <source>
        <dbReference type="Proteomes" id="UP000198809"/>
    </source>
</evidence>
<feature type="transmembrane region" description="Helical" evidence="1">
    <location>
        <begin position="34"/>
        <end position="55"/>
    </location>
</feature>
<dbReference type="AlphaFoldDB" id="A0A1H8KY49"/>
<dbReference type="EMBL" id="CP076607">
    <property type="protein sequence ID" value="QWU17512.1"/>
    <property type="molecule type" value="Genomic_DNA"/>
</dbReference>
<dbReference type="RefSeq" id="WP_036587826.1">
    <property type="nucleotide sequence ID" value="NZ_CP076607.1"/>
</dbReference>
<evidence type="ECO:0000313" key="6">
    <source>
        <dbReference type="Proteomes" id="UP000683429"/>
    </source>
</evidence>
<gene>
    <name evidence="3" type="ORF">KP014_10395</name>
    <name evidence="4" type="ORF">SAMN04487895_10475</name>
</gene>
<keyword evidence="1" id="KW-1133">Transmembrane helix</keyword>
<proteinExistence type="predicted"/>
<evidence type="ECO:0000256" key="1">
    <source>
        <dbReference type="SAM" id="Phobius"/>
    </source>
</evidence>
<organism evidence="4 5">
    <name type="scientific">Paenibacillus sophorae</name>
    <dbReference type="NCBI Taxonomy" id="1333845"/>
    <lineage>
        <taxon>Bacteria</taxon>
        <taxon>Bacillati</taxon>
        <taxon>Bacillota</taxon>
        <taxon>Bacilli</taxon>
        <taxon>Bacillales</taxon>
        <taxon>Paenibacillaceae</taxon>
        <taxon>Paenibacillus</taxon>
    </lineage>
</organism>
<feature type="transmembrane region" description="Helical" evidence="1">
    <location>
        <begin position="67"/>
        <end position="85"/>
    </location>
</feature>
<dbReference type="Pfam" id="PF13349">
    <property type="entry name" value="DUF4097"/>
    <property type="match status" value="1"/>
</dbReference>
<protein>
    <submittedName>
        <fullName evidence="3">DUF4097 domain-containing protein</fullName>
    </submittedName>
    <submittedName>
        <fullName evidence="4">Putative adhesin</fullName>
    </submittedName>
</protein>
<evidence type="ECO:0000259" key="2">
    <source>
        <dbReference type="Pfam" id="PF13349"/>
    </source>
</evidence>
<reference evidence="3 6" key="2">
    <citation type="submission" date="2021-06" db="EMBL/GenBank/DDBJ databases">
        <title>Whole genome sequence of Paenibacillus sophorae DSM23020 for comparative genomics.</title>
        <authorList>
            <person name="Kim M.-J."/>
            <person name="Lee G."/>
            <person name="Shin J.-H."/>
        </authorList>
    </citation>
    <scope>NUCLEOTIDE SEQUENCE [LARGE SCALE GENOMIC DNA]</scope>
    <source>
        <strain evidence="3 6">DSM 23020</strain>
    </source>
</reference>
<dbReference type="STRING" id="1333845.SAMN04487895_10475"/>
<name>A0A1H8KY49_9BACL</name>
<sequence length="363" mass="37688">MGRWRIGSLTAALGCIALGVMLTLIQFGKLTYEALGYLWPGLLILLGLEMLLRLLFRTEARARTSGWAIVLIVLLGLVSAGQSVLPGGSLDSLLGKAHLSSVNGTVQIGENIKAVRISIPSGKVKVNGIQGSALTYEGRLLAPGSSQSESEQAMRENWKIRTDGDTLVLEMTAEKSLFSGIYFGFSGNSPYLNVSLPADLAVKIGTSDGSLNVSDLDGGIEASTSNGKIEMQGIKGGVKANTSNGSLDLQRVEGGAHITSSNGSITLENIAGQVYAKSSNGRIIIESPVTGNWDCASSNGSISLTLPGKTDATITADTTNGSLKGSVNWQKQSDNNGTAVLGSGNHTVKLSTTNGSVSADITE</sequence>
<dbReference type="Proteomes" id="UP000683429">
    <property type="component" value="Chromosome"/>
</dbReference>